<accession>A0ABS9T6S2</accession>
<name>A0ABS9T6S2_9PSEU</name>
<sequence>MNLFDYLLGWLGLSNQCSRSDSYCDRDNDGYDDWDRDRDGYRDSGY</sequence>
<gene>
    <name evidence="1" type="ORF">MMF94_00945</name>
</gene>
<comment type="caution">
    <text evidence="1">The sequence shown here is derived from an EMBL/GenBank/DDBJ whole genome shotgun (WGS) entry which is preliminary data.</text>
</comment>
<protein>
    <submittedName>
        <fullName evidence="1">Uncharacterized protein</fullName>
    </submittedName>
</protein>
<dbReference type="EMBL" id="JAKXMK010000001">
    <property type="protein sequence ID" value="MCH6164232.1"/>
    <property type="molecule type" value="Genomic_DNA"/>
</dbReference>
<keyword evidence="2" id="KW-1185">Reference proteome</keyword>
<evidence type="ECO:0000313" key="1">
    <source>
        <dbReference type="EMBL" id="MCH6164232.1"/>
    </source>
</evidence>
<organism evidence="1 2">
    <name type="scientific">Pseudonocardia alaniniphila</name>
    <dbReference type="NCBI Taxonomy" id="75291"/>
    <lineage>
        <taxon>Bacteria</taxon>
        <taxon>Bacillati</taxon>
        <taxon>Actinomycetota</taxon>
        <taxon>Actinomycetes</taxon>
        <taxon>Pseudonocardiales</taxon>
        <taxon>Pseudonocardiaceae</taxon>
        <taxon>Pseudonocardia</taxon>
    </lineage>
</organism>
<dbReference type="RefSeq" id="WP_241034260.1">
    <property type="nucleotide sequence ID" value="NZ_BAAAJF010000034.1"/>
</dbReference>
<evidence type="ECO:0000313" key="2">
    <source>
        <dbReference type="Proteomes" id="UP001299970"/>
    </source>
</evidence>
<dbReference type="Proteomes" id="UP001299970">
    <property type="component" value="Unassembled WGS sequence"/>
</dbReference>
<proteinExistence type="predicted"/>
<reference evidence="1 2" key="1">
    <citation type="submission" date="2022-03" db="EMBL/GenBank/DDBJ databases">
        <title>Pseudonocardia alaer sp. nov., a novel actinomycete isolated from reed forest soil.</title>
        <authorList>
            <person name="Wang L."/>
        </authorList>
    </citation>
    <scope>NUCLEOTIDE SEQUENCE [LARGE SCALE GENOMIC DNA]</scope>
    <source>
        <strain evidence="1 2">Y-16303</strain>
    </source>
</reference>